<dbReference type="SUPFAM" id="SSF56300">
    <property type="entry name" value="Metallo-dependent phosphatases"/>
    <property type="match status" value="1"/>
</dbReference>
<reference evidence="5 6" key="1">
    <citation type="submission" date="2019-03" db="EMBL/GenBank/DDBJ databases">
        <title>Genomic analyses of the natural microbiome of Caenorhabditis elegans.</title>
        <authorList>
            <person name="Samuel B."/>
        </authorList>
    </citation>
    <scope>NUCLEOTIDE SEQUENCE [LARGE SCALE GENOMIC DNA]</scope>
    <source>
        <strain evidence="5 6">JUb18</strain>
    </source>
</reference>
<feature type="transmembrane region" description="Helical" evidence="3">
    <location>
        <begin position="48"/>
        <end position="77"/>
    </location>
</feature>
<protein>
    <submittedName>
        <fullName evidence="5">Capsule synthesis protein PGA_cap</fullName>
    </submittedName>
</protein>
<evidence type="ECO:0000256" key="2">
    <source>
        <dbReference type="SAM" id="MobiDB-lite"/>
    </source>
</evidence>
<keyword evidence="3" id="KW-0472">Membrane</keyword>
<name>A0A4R6RTY7_9MICO</name>
<evidence type="ECO:0000313" key="6">
    <source>
        <dbReference type="Proteomes" id="UP000295601"/>
    </source>
</evidence>
<evidence type="ECO:0000256" key="3">
    <source>
        <dbReference type="SAM" id="Phobius"/>
    </source>
</evidence>
<comment type="similarity">
    <text evidence="1">Belongs to the CapA family.</text>
</comment>
<feature type="transmembrane region" description="Helical" evidence="3">
    <location>
        <begin position="166"/>
        <end position="184"/>
    </location>
</feature>
<dbReference type="AlphaFoldDB" id="A0A4R6RTY7"/>
<evidence type="ECO:0000259" key="4">
    <source>
        <dbReference type="SMART" id="SM00854"/>
    </source>
</evidence>
<comment type="caution">
    <text evidence="5">The sequence shown here is derived from an EMBL/GenBank/DDBJ whole genome shotgun (WGS) entry which is preliminary data.</text>
</comment>
<feature type="transmembrane region" description="Helical" evidence="3">
    <location>
        <begin position="251"/>
        <end position="271"/>
    </location>
</feature>
<sequence>MTALTQRPVPVSAMTALTGAGICAVALSEVVARVYSQVDWRSTLPIPAIWQAIGATAGAVGIPFLFLLAGALSARLLACSWTVVLRGTIARLLGMYLVWTMIRTLALIPFPEALPGTQSGGPAGFPPDDAVARFFGALAGAPGAWILAALAGSLVLARALRGARSWIVRAAAGGMVAVGVFLAVDGLAGNSTGWSSRGAAFGTADGSENTAVTLLALGMFVLGSRWASLLRGAAGEAILPRAVASSRPQRALGWIGSNGVAVWGVSVPVFALLDASVVSWLSNARLAVQLVAAGVAPVLFAAVVVSVGGVFGTLARRDRIAWLCELPWLTPAQASSPDVRQLSGHPPRPARADQPPTQRAVRAPWRIIAATLALILFGSISARGAEIPLSASNVLQLPASRAGSVSIGATGDLLIYDARHEVPEDDGASYFARVRPWFTEDLVMGNLEQTITDDTGVRKCSGISDCLAFRSAPSAAAHFAGFDLLNLANNHSRDFGAAGYDATKEHLAAAGIRTTGDRDEITIAQVGGIKVAILGFAPYDEFNRVTDLRRVQQIVRSASAAADIVIVQAHMGAEGRGADVVRPGAEYMYGERRGDVTAFSRAAIDAGADLVLGHGPHVLRGMEVYRGRLIAYSLGNFGGGGVFGRDETTRYGVYLSVQLRQDGSMAGAEARSVRFEYAGGAPIPDPAATAAHLMNERSIRDFSDSAAVIATDGSISFPPR</sequence>
<evidence type="ECO:0000256" key="1">
    <source>
        <dbReference type="ARBA" id="ARBA00005662"/>
    </source>
</evidence>
<organism evidence="5 6">
    <name type="scientific">Leucobacter luti</name>
    <dbReference type="NCBI Taxonomy" id="340320"/>
    <lineage>
        <taxon>Bacteria</taxon>
        <taxon>Bacillati</taxon>
        <taxon>Actinomycetota</taxon>
        <taxon>Actinomycetes</taxon>
        <taxon>Micrococcales</taxon>
        <taxon>Microbacteriaceae</taxon>
        <taxon>Leucobacter</taxon>
    </lineage>
</organism>
<feature type="transmembrane region" description="Helical" evidence="3">
    <location>
        <begin position="211"/>
        <end position="230"/>
    </location>
</feature>
<dbReference type="Pfam" id="PF09587">
    <property type="entry name" value="PGA_cap"/>
    <property type="match status" value="1"/>
</dbReference>
<dbReference type="InterPro" id="IPR052169">
    <property type="entry name" value="CW_Biosynth-Accessory"/>
</dbReference>
<feature type="transmembrane region" description="Helical" evidence="3">
    <location>
        <begin position="291"/>
        <end position="314"/>
    </location>
</feature>
<dbReference type="CDD" id="cd07381">
    <property type="entry name" value="MPP_CapA"/>
    <property type="match status" value="1"/>
</dbReference>
<feature type="transmembrane region" description="Helical" evidence="3">
    <location>
        <begin position="89"/>
        <end position="110"/>
    </location>
</feature>
<dbReference type="OrthoDB" id="4394033at2"/>
<keyword evidence="3" id="KW-1133">Transmembrane helix</keyword>
<dbReference type="RefSeq" id="WP_133617506.1">
    <property type="nucleotide sequence ID" value="NZ_SNYA01000007.1"/>
</dbReference>
<dbReference type="Proteomes" id="UP000295601">
    <property type="component" value="Unassembled WGS sequence"/>
</dbReference>
<feature type="transmembrane region" description="Helical" evidence="3">
    <location>
        <begin position="130"/>
        <end position="154"/>
    </location>
</feature>
<dbReference type="PANTHER" id="PTHR33393:SF11">
    <property type="entry name" value="POLYGLUTAMINE SYNTHESIS ACCESSORY PROTEIN RV0574C-RELATED"/>
    <property type="match status" value="1"/>
</dbReference>
<proteinExistence type="inferred from homology"/>
<dbReference type="InterPro" id="IPR029052">
    <property type="entry name" value="Metallo-depent_PP-like"/>
</dbReference>
<dbReference type="Gene3D" id="3.60.21.10">
    <property type="match status" value="1"/>
</dbReference>
<dbReference type="PANTHER" id="PTHR33393">
    <property type="entry name" value="POLYGLUTAMINE SYNTHESIS ACCESSORY PROTEIN RV0574C-RELATED"/>
    <property type="match status" value="1"/>
</dbReference>
<feature type="transmembrane region" description="Helical" evidence="3">
    <location>
        <begin position="363"/>
        <end position="382"/>
    </location>
</feature>
<gene>
    <name evidence="5" type="ORF">EDF62_2920</name>
</gene>
<keyword evidence="6" id="KW-1185">Reference proteome</keyword>
<evidence type="ECO:0000313" key="5">
    <source>
        <dbReference type="EMBL" id="TDP90350.1"/>
    </source>
</evidence>
<dbReference type="InterPro" id="IPR019079">
    <property type="entry name" value="Capsule_synth_CapA"/>
</dbReference>
<dbReference type="EMBL" id="SNYA01000007">
    <property type="protein sequence ID" value="TDP90350.1"/>
    <property type="molecule type" value="Genomic_DNA"/>
</dbReference>
<dbReference type="SMART" id="SM00854">
    <property type="entry name" value="PGA_cap"/>
    <property type="match status" value="1"/>
</dbReference>
<accession>A0A4R6RTY7</accession>
<feature type="region of interest" description="Disordered" evidence="2">
    <location>
        <begin position="335"/>
        <end position="359"/>
    </location>
</feature>
<keyword evidence="3" id="KW-0812">Transmembrane</keyword>
<feature type="domain" description="Capsule synthesis protein CapA" evidence="4">
    <location>
        <begin position="406"/>
        <end position="641"/>
    </location>
</feature>